<reference evidence="1 2" key="2">
    <citation type="submission" date="2018-11" db="EMBL/GenBank/DDBJ databases">
        <authorList>
            <consortium name="Pathogen Informatics"/>
        </authorList>
    </citation>
    <scope>NUCLEOTIDE SEQUENCE [LARGE SCALE GENOMIC DNA]</scope>
</reference>
<accession>A0A183U3W1</accession>
<dbReference type="Proteomes" id="UP000050794">
    <property type="component" value="Unassembled WGS sequence"/>
</dbReference>
<dbReference type="InterPro" id="IPR016135">
    <property type="entry name" value="UBQ-conjugating_enzyme/RWD"/>
</dbReference>
<gene>
    <name evidence="1" type="ORF">TCNE_LOCUS3181</name>
</gene>
<evidence type="ECO:0000313" key="1">
    <source>
        <dbReference type="EMBL" id="VDM28898.1"/>
    </source>
</evidence>
<dbReference type="EMBL" id="UYWY01003839">
    <property type="protein sequence ID" value="VDM28898.1"/>
    <property type="molecule type" value="Genomic_DNA"/>
</dbReference>
<dbReference type="AlphaFoldDB" id="A0A183U3W1"/>
<evidence type="ECO:0000313" key="3">
    <source>
        <dbReference type="WBParaSite" id="TCNE_0000318101-mRNA-1"/>
    </source>
</evidence>
<reference evidence="3" key="1">
    <citation type="submission" date="2016-06" db="UniProtKB">
        <authorList>
            <consortium name="WormBaseParasite"/>
        </authorList>
    </citation>
    <scope>IDENTIFICATION</scope>
</reference>
<proteinExistence type="predicted"/>
<name>A0A183U3W1_TOXCA</name>
<protein>
    <submittedName>
        <fullName evidence="3">MADF domain-containing protein</fullName>
    </submittedName>
</protein>
<dbReference type="Gene3D" id="3.10.110.10">
    <property type="entry name" value="Ubiquitin Conjugating Enzyme"/>
    <property type="match status" value="2"/>
</dbReference>
<organism evidence="2 3">
    <name type="scientific">Toxocara canis</name>
    <name type="common">Canine roundworm</name>
    <dbReference type="NCBI Taxonomy" id="6265"/>
    <lineage>
        <taxon>Eukaryota</taxon>
        <taxon>Metazoa</taxon>
        <taxon>Ecdysozoa</taxon>
        <taxon>Nematoda</taxon>
        <taxon>Chromadorea</taxon>
        <taxon>Rhabditida</taxon>
        <taxon>Spirurina</taxon>
        <taxon>Ascaridomorpha</taxon>
        <taxon>Ascaridoidea</taxon>
        <taxon>Toxocaridae</taxon>
        <taxon>Toxocara</taxon>
    </lineage>
</organism>
<keyword evidence="2" id="KW-1185">Reference proteome</keyword>
<evidence type="ECO:0000313" key="2">
    <source>
        <dbReference type="Proteomes" id="UP000050794"/>
    </source>
</evidence>
<sequence length="93" mass="11012">MEDVENDSRRRQDDERLVLESIYGDDVRNACSKKAWKCLSTMEDVENDSRRRQDDERLVLESIYGDDVRNACSKKAWKVRRAVVFYLTRSSFS</sequence>
<dbReference type="WBParaSite" id="TCNE_0000318101-mRNA-1">
    <property type="protein sequence ID" value="TCNE_0000318101-mRNA-1"/>
    <property type="gene ID" value="TCNE_0000318101"/>
</dbReference>